<keyword evidence="1" id="KW-0812">Transmembrane</keyword>
<keyword evidence="1" id="KW-0472">Membrane</keyword>
<dbReference type="RefSeq" id="WP_022380928.1">
    <property type="nucleotide sequence ID" value="NZ_BTHH01000004.1"/>
</dbReference>
<sequence>MMNAVNTTQRMRRKERHKFSRTMAVILGLIVTLEVMVAGGMIFNIDFHSADMVAVVMGFMVLYAGIVAILTDN</sequence>
<protein>
    <submittedName>
        <fullName evidence="2">Uncharacterized protein</fullName>
    </submittedName>
</protein>
<evidence type="ECO:0000313" key="3">
    <source>
        <dbReference type="Proteomes" id="UP000095431"/>
    </source>
</evidence>
<evidence type="ECO:0000256" key="1">
    <source>
        <dbReference type="SAM" id="Phobius"/>
    </source>
</evidence>
<reference evidence="2 3" key="1">
    <citation type="submission" date="2015-09" db="EMBL/GenBank/DDBJ databases">
        <authorList>
            <consortium name="Pathogen Informatics"/>
        </authorList>
    </citation>
    <scope>NUCLEOTIDE SEQUENCE [LARGE SCALE GENOMIC DNA]</scope>
    <source>
        <strain evidence="2 3">2789STDY5834863</strain>
    </source>
</reference>
<keyword evidence="1" id="KW-1133">Transmembrane helix</keyword>
<organism evidence="2 3">
    <name type="scientific">Blautia wexlerae</name>
    <dbReference type="NCBI Taxonomy" id="418240"/>
    <lineage>
        <taxon>Bacteria</taxon>
        <taxon>Bacillati</taxon>
        <taxon>Bacillota</taxon>
        <taxon>Clostridia</taxon>
        <taxon>Lachnospirales</taxon>
        <taxon>Lachnospiraceae</taxon>
        <taxon>Blautia</taxon>
    </lineage>
</organism>
<feature type="transmembrane region" description="Helical" evidence="1">
    <location>
        <begin position="49"/>
        <end position="70"/>
    </location>
</feature>
<feature type="transmembrane region" description="Helical" evidence="1">
    <location>
        <begin position="21"/>
        <end position="43"/>
    </location>
</feature>
<proteinExistence type="predicted"/>
<dbReference type="AlphaFoldDB" id="A0A173ZCR5"/>
<dbReference type="EMBL" id="CYZN01000005">
    <property type="protein sequence ID" value="CUN73450.1"/>
    <property type="molecule type" value="Genomic_DNA"/>
</dbReference>
<dbReference type="Proteomes" id="UP000095431">
    <property type="component" value="Unassembled WGS sequence"/>
</dbReference>
<gene>
    <name evidence="2" type="ORF">ERS852478_00930</name>
</gene>
<evidence type="ECO:0000313" key="2">
    <source>
        <dbReference type="EMBL" id="CUN73450.1"/>
    </source>
</evidence>
<name>A0A173ZCR5_9FIRM</name>
<accession>A0A173ZCR5</accession>